<accession>T0R3J9</accession>
<evidence type="ECO:0000256" key="1">
    <source>
        <dbReference type="ARBA" id="ARBA00004123"/>
    </source>
</evidence>
<sequence>MNVELVKAVCRPCRGADSLGICGGRWSEIDGAEKATCLSFNAWGTLLSVGEKDGLVSLWDYSTIQTIIRELNPRLYAGLPDFKQATVCAWSANGRTLAVACEHKASGKRSTLLVWNVESSALVAAVALESMITHISFPPRSVSLAPSSLQDNTHTLLLSCFNGDVLELLISPRTAGDEAIPSPLQLVPFRQDAASPLETPAVQLRVRHVDVTGMVDAICGESSATPSVRNQIPIVLAKYGPEHIYCLTMRGLLAKIDPISLQLVHGVPLPQVQHVDLFVDAETVLVPSLKGIHEFAAESLEEVYLYNAGAAVKSPWIMCTKSHDGQFVLGLPLPRGILVGEKGMYLWKRHTSSQMWHETRFGMNMTAIAWHPEKESLTVISAAGTVNTLEIEYKSPWPGAMYPPGFTLITDNVIYDEPEDEFDTNIQLCTLAHCDASEVVDVMSVDAPQTTASFPDDLKYVPASPLATGEAHNIDDDSQRDVGSVFRPMKRENTSPPKAPSKKSRKSS</sequence>
<proteinExistence type="predicted"/>
<dbReference type="OMA" id="YCATSKS"/>
<evidence type="ECO:0000256" key="4">
    <source>
        <dbReference type="ARBA" id="ARBA00023242"/>
    </source>
</evidence>
<evidence type="ECO:0000256" key="5">
    <source>
        <dbReference type="SAM" id="MobiDB-lite"/>
    </source>
</evidence>
<evidence type="ECO:0000313" key="6">
    <source>
        <dbReference type="EMBL" id="EQC26628.1"/>
    </source>
</evidence>
<dbReference type="InParanoid" id="T0R3J9"/>
<dbReference type="SUPFAM" id="SSF50978">
    <property type="entry name" value="WD40 repeat-like"/>
    <property type="match status" value="1"/>
</dbReference>
<dbReference type="eggNOG" id="ENOG502SDMU">
    <property type="taxonomic scope" value="Eukaryota"/>
</dbReference>
<dbReference type="Gene3D" id="2.130.10.10">
    <property type="entry name" value="YVTN repeat-like/Quinoprotein amine dehydrogenase"/>
    <property type="match status" value="1"/>
</dbReference>
<keyword evidence="3" id="KW-0677">Repeat</keyword>
<keyword evidence="2" id="KW-0853">WD repeat</keyword>
<dbReference type="InterPro" id="IPR015943">
    <property type="entry name" value="WD40/YVTN_repeat-like_dom_sf"/>
</dbReference>
<gene>
    <name evidence="6" type="ORF">SDRG_15568</name>
</gene>
<evidence type="ECO:0008006" key="8">
    <source>
        <dbReference type="Google" id="ProtNLM"/>
    </source>
</evidence>
<reference evidence="6 7" key="1">
    <citation type="submission" date="2012-04" db="EMBL/GenBank/DDBJ databases">
        <title>The Genome Sequence of Saprolegnia declina VS20.</title>
        <authorList>
            <consortium name="The Broad Institute Genome Sequencing Platform"/>
            <person name="Russ C."/>
            <person name="Nusbaum C."/>
            <person name="Tyler B."/>
            <person name="van West P."/>
            <person name="Dieguez-Uribeondo J."/>
            <person name="de Bruijn I."/>
            <person name="Tripathy S."/>
            <person name="Jiang R."/>
            <person name="Young S.K."/>
            <person name="Zeng Q."/>
            <person name="Gargeya S."/>
            <person name="Fitzgerald M."/>
            <person name="Haas B."/>
            <person name="Abouelleil A."/>
            <person name="Alvarado L."/>
            <person name="Arachchi H.M."/>
            <person name="Berlin A."/>
            <person name="Chapman S.B."/>
            <person name="Goldberg J."/>
            <person name="Griggs A."/>
            <person name="Gujja S."/>
            <person name="Hansen M."/>
            <person name="Howarth C."/>
            <person name="Imamovic A."/>
            <person name="Larimer J."/>
            <person name="McCowen C."/>
            <person name="Montmayeur A."/>
            <person name="Murphy C."/>
            <person name="Neiman D."/>
            <person name="Pearson M."/>
            <person name="Priest M."/>
            <person name="Roberts A."/>
            <person name="Saif S."/>
            <person name="Shea T."/>
            <person name="Sisk P."/>
            <person name="Sykes S."/>
            <person name="Wortman J."/>
            <person name="Nusbaum C."/>
            <person name="Birren B."/>
        </authorList>
    </citation>
    <scope>NUCLEOTIDE SEQUENCE [LARGE SCALE GENOMIC DNA]</scope>
    <source>
        <strain evidence="6 7">VS20</strain>
    </source>
</reference>
<name>T0R3J9_SAPDV</name>
<dbReference type="AlphaFoldDB" id="T0R3J9"/>
<feature type="region of interest" description="Disordered" evidence="5">
    <location>
        <begin position="468"/>
        <end position="508"/>
    </location>
</feature>
<dbReference type="Proteomes" id="UP000030762">
    <property type="component" value="Unassembled WGS sequence"/>
</dbReference>
<organism evidence="6 7">
    <name type="scientific">Saprolegnia diclina (strain VS20)</name>
    <dbReference type="NCBI Taxonomy" id="1156394"/>
    <lineage>
        <taxon>Eukaryota</taxon>
        <taxon>Sar</taxon>
        <taxon>Stramenopiles</taxon>
        <taxon>Oomycota</taxon>
        <taxon>Saprolegniomycetes</taxon>
        <taxon>Saprolegniales</taxon>
        <taxon>Saprolegniaceae</taxon>
        <taxon>Saprolegnia</taxon>
    </lineage>
</organism>
<dbReference type="EMBL" id="JH767226">
    <property type="protein sequence ID" value="EQC26628.1"/>
    <property type="molecule type" value="Genomic_DNA"/>
</dbReference>
<dbReference type="VEuPathDB" id="FungiDB:SDRG_15568"/>
<dbReference type="STRING" id="1156394.T0R3J9"/>
<dbReference type="PANTHER" id="PTHR44040">
    <property type="entry name" value="RETINOBLASTOMA-BINDING PROTEIN 5"/>
    <property type="match status" value="1"/>
</dbReference>
<evidence type="ECO:0000256" key="3">
    <source>
        <dbReference type="ARBA" id="ARBA00022737"/>
    </source>
</evidence>
<keyword evidence="7" id="KW-1185">Reference proteome</keyword>
<dbReference type="OrthoDB" id="196858at2759"/>
<evidence type="ECO:0000313" key="7">
    <source>
        <dbReference type="Proteomes" id="UP000030762"/>
    </source>
</evidence>
<evidence type="ECO:0000256" key="2">
    <source>
        <dbReference type="ARBA" id="ARBA00022574"/>
    </source>
</evidence>
<dbReference type="InterPro" id="IPR036322">
    <property type="entry name" value="WD40_repeat_dom_sf"/>
</dbReference>
<dbReference type="RefSeq" id="XP_008619966.1">
    <property type="nucleotide sequence ID" value="XM_008621744.1"/>
</dbReference>
<dbReference type="PANTHER" id="PTHR44040:SF1">
    <property type="entry name" value="RETINOBLASTOMA-BINDING PROTEIN 5"/>
    <property type="match status" value="1"/>
</dbReference>
<dbReference type="InterPro" id="IPR037850">
    <property type="entry name" value="RBBP5/Swd1"/>
</dbReference>
<dbReference type="GO" id="GO:0048188">
    <property type="term" value="C:Set1C/COMPASS complex"/>
    <property type="evidence" value="ECO:0007669"/>
    <property type="project" value="InterPro"/>
</dbReference>
<protein>
    <recommendedName>
        <fullName evidence="8">Anaphase-promoting complex subunit 4 WD40 domain-containing protein</fullName>
    </recommendedName>
</protein>
<comment type="subcellular location">
    <subcellularLocation>
        <location evidence="1">Nucleus</location>
    </subcellularLocation>
</comment>
<keyword evidence="4" id="KW-0539">Nucleus</keyword>
<dbReference type="GeneID" id="19956295"/>